<feature type="compositionally biased region" description="Low complexity" evidence="1">
    <location>
        <begin position="347"/>
        <end position="363"/>
    </location>
</feature>
<keyword evidence="4" id="KW-1185">Reference proteome</keyword>
<reference evidence="4" key="1">
    <citation type="submission" date="2016-03" db="EMBL/GenBank/DDBJ databases">
        <authorList>
            <person name="Devillers Hugo."/>
        </authorList>
    </citation>
    <scope>NUCLEOTIDE SEQUENCE [LARGE SCALE GENOMIC DNA]</scope>
</reference>
<feature type="compositionally biased region" description="Polar residues" evidence="1">
    <location>
        <begin position="48"/>
        <end position="57"/>
    </location>
</feature>
<name>A0A1G4K6X2_9SACH</name>
<feature type="compositionally biased region" description="Basic and acidic residues" evidence="1">
    <location>
        <begin position="546"/>
        <end position="557"/>
    </location>
</feature>
<dbReference type="GO" id="GO:0008757">
    <property type="term" value="F:S-adenosylmethionine-dependent methyltransferase activity"/>
    <property type="evidence" value="ECO:0007669"/>
    <property type="project" value="InterPro"/>
</dbReference>
<feature type="region of interest" description="Disordered" evidence="1">
    <location>
        <begin position="537"/>
        <end position="557"/>
    </location>
</feature>
<evidence type="ECO:0000313" key="4">
    <source>
        <dbReference type="Proteomes" id="UP000189911"/>
    </source>
</evidence>
<accession>A0A1G4K6X2</accession>
<feature type="compositionally biased region" description="Basic and acidic residues" evidence="1">
    <location>
        <begin position="1"/>
        <end position="12"/>
    </location>
</feature>
<feature type="region of interest" description="Disordered" evidence="1">
    <location>
        <begin position="343"/>
        <end position="403"/>
    </location>
</feature>
<feature type="compositionally biased region" description="Basic and acidic residues" evidence="1">
    <location>
        <begin position="448"/>
        <end position="460"/>
    </location>
</feature>
<protein>
    <submittedName>
        <fullName evidence="3">LANO_0F02476g1_1</fullName>
    </submittedName>
</protein>
<evidence type="ECO:0000259" key="2">
    <source>
        <dbReference type="Pfam" id="PF08241"/>
    </source>
</evidence>
<feature type="region of interest" description="Disordered" evidence="1">
    <location>
        <begin position="1"/>
        <end position="66"/>
    </location>
</feature>
<proteinExistence type="predicted"/>
<dbReference type="InterPro" id="IPR013216">
    <property type="entry name" value="Methyltransf_11"/>
</dbReference>
<feature type="compositionally biased region" description="Basic and acidic residues" evidence="1">
    <location>
        <begin position="31"/>
        <end position="45"/>
    </location>
</feature>
<dbReference type="InterPro" id="IPR029063">
    <property type="entry name" value="SAM-dependent_MTases_sf"/>
</dbReference>
<dbReference type="EMBL" id="LT598452">
    <property type="protein sequence ID" value="SCU99582.1"/>
    <property type="molecule type" value="Genomic_DNA"/>
</dbReference>
<sequence>MESRRLHWKDDVCTTDGSRRSSSNRGTVTFEPKDLSSGDPGRDLKSATWPSSISTITEELPSPDVPEPVARVHSANSAMLTPYCSVSSESTQSQSKRNSDSSYIRSWNVLPRIGESLHSHKYSMNVAIHSVNGTPKQIVYDPRYNPLLPKLEVFCTFNSQSLPLDSYVHAKSRLESFVKFLEVYHSSRKYESAYFPFNVSVSPGSACSGYPSYTSGVSYQDIGEILQLWYLQALKFLLDKNSFLFSSEIVDYMARLGPKKNAAIKNELQSTKSAPSALEETISRADILLVRCSFEEELGWQLALDEPNWNIVDLFIDFSHLRKPSFSTAQDDLAGRSTTAADDDADLFSSSSTSSLSSSTSTTCTINPPDGKLAQDEKAAQQNGCGTVDMNSRPPLPSSMSSENGSIIVQDCVGRNLDELAVKIKTAQDIAESRRPSVSHTSSQEMVSDQKQKGKSKKDQPGMLAKGSSALGLSNFFKRKNSHTGVEKSDSCSTSRQSSPNEPNKINLNIQNRYLEDYYASTLANYRRIVPPAHSLFTQKTSSKGSEPREKPLKDENKSYRDDFLQVKLPLKDNSFPVVICPDVWFTVELKKWKGFLSEIYRCIRPGGYLETSTSNFATVNDCNDLEKTTKEFPTSAEMKSLKDAISMEAARAGIQVFPMRHLVQILKKVGFINIKHSVVSLKRGDLTNNMGLLFEFLAMHQFDFQLRTNFLNARTSPPGTNPASFPMRYVQEHMGKADENAGVLRFVLITAQKPDVSKT</sequence>
<gene>
    <name evidence="3" type="ORF">LANO_0F02476G</name>
</gene>
<feature type="domain" description="Methyltransferase type 11" evidence="2">
    <location>
        <begin position="568"/>
        <end position="610"/>
    </location>
</feature>
<dbReference type="OrthoDB" id="10256176at2759"/>
<dbReference type="AlphaFoldDB" id="A0A1G4K6X2"/>
<feature type="compositionally biased region" description="Polar residues" evidence="1">
    <location>
        <begin position="436"/>
        <end position="447"/>
    </location>
</feature>
<evidence type="ECO:0000313" key="3">
    <source>
        <dbReference type="EMBL" id="SCU99582.1"/>
    </source>
</evidence>
<evidence type="ECO:0000256" key="1">
    <source>
        <dbReference type="SAM" id="MobiDB-lite"/>
    </source>
</evidence>
<dbReference type="SUPFAM" id="SSF53335">
    <property type="entry name" value="S-adenosyl-L-methionine-dependent methyltransferases"/>
    <property type="match status" value="1"/>
</dbReference>
<feature type="compositionally biased region" description="Polar residues" evidence="1">
    <location>
        <begin position="491"/>
        <end position="507"/>
    </location>
</feature>
<organism evidence="3 4">
    <name type="scientific">Lachancea nothofagi CBS 11611</name>
    <dbReference type="NCBI Taxonomy" id="1266666"/>
    <lineage>
        <taxon>Eukaryota</taxon>
        <taxon>Fungi</taxon>
        <taxon>Dikarya</taxon>
        <taxon>Ascomycota</taxon>
        <taxon>Saccharomycotina</taxon>
        <taxon>Saccharomycetes</taxon>
        <taxon>Saccharomycetales</taxon>
        <taxon>Saccharomycetaceae</taxon>
        <taxon>Lachancea</taxon>
    </lineage>
</organism>
<dbReference type="Gene3D" id="3.40.50.150">
    <property type="entry name" value="Vaccinia Virus protein VP39"/>
    <property type="match status" value="1"/>
</dbReference>
<dbReference type="Proteomes" id="UP000189911">
    <property type="component" value="Chromosome F"/>
</dbReference>
<dbReference type="Pfam" id="PF08241">
    <property type="entry name" value="Methyltransf_11"/>
    <property type="match status" value="1"/>
</dbReference>
<feature type="region of interest" description="Disordered" evidence="1">
    <location>
        <begin position="429"/>
        <end position="507"/>
    </location>
</feature>